<dbReference type="Proteomes" id="UP000281553">
    <property type="component" value="Unassembled WGS sequence"/>
</dbReference>
<evidence type="ECO:0000256" key="1">
    <source>
        <dbReference type="SAM" id="MobiDB-lite"/>
    </source>
</evidence>
<proteinExistence type="predicted"/>
<sequence length="229" mass="25703">TTSTVVRIPSADFFPTGERPSSTSPPRPILYRVRAENEYGYSAPLTTRLELPRGPQYQRHLPSLPLLPVRAQLLQPLSESLRIGESPKVELQWSPYLPPADYMRPAPGQDRLLPKRDFNYVVEYRPVGERGWRHLSTLPIGQETIVFRPPPIISSDLPKSDLGRPLTEAYQFRVGVRGPGGVPEYSESNIVSWTYRPESPLSGKRDSLPPSRLSYQAPSPVLPTPSAIR</sequence>
<keyword evidence="3" id="KW-1185">Reference proteome</keyword>
<dbReference type="AlphaFoldDB" id="A0A3P7PIY0"/>
<evidence type="ECO:0000313" key="3">
    <source>
        <dbReference type="Proteomes" id="UP000281553"/>
    </source>
</evidence>
<feature type="region of interest" description="Disordered" evidence="1">
    <location>
        <begin position="1"/>
        <end position="27"/>
    </location>
</feature>
<protein>
    <submittedName>
        <fullName evidence="2">Uncharacterized protein</fullName>
    </submittedName>
</protein>
<feature type="region of interest" description="Disordered" evidence="1">
    <location>
        <begin position="196"/>
        <end position="229"/>
    </location>
</feature>
<feature type="non-terminal residue" evidence="2">
    <location>
        <position position="229"/>
    </location>
</feature>
<reference evidence="2 3" key="1">
    <citation type="submission" date="2018-11" db="EMBL/GenBank/DDBJ databases">
        <authorList>
            <consortium name="Pathogen Informatics"/>
        </authorList>
    </citation>
    <scope>NUCLEOTIDE SEQUENCE [LARGE SCALE GENOMIC DNA]</scope>
</reference>
<evidence type="ECO:0000313" key="2">
    <source>
        <dbReference type="EMBL" id="VDN49963.1"/>
    </source>
</evidence>
<name>A0A3P7PIY0_DIBLA</name>
<dbReference type="OrthoDB" id="504170at2759"/>
<accession>A0A3P7PIY0</accession>
<organism evidence="2 3">
    <name type="scientific">Dibothriocephalus latus</name>
    <name type="common">Fish tapeworm</name>
    <name type="synonym">Diphyllobothrium latum</name>
    <dbReference type="NCBI Taxonomy" id="60516"/>
    <lineage>
        <taxon>Eukaryota</taxon>
        <taxon>Metazoa</taxon>
        <taxon>Spiralia</taxon>
        <taxon>Lophotrochozoa</taxon>
        <taxon>Platyhelminthes</taxon>
        <taxon>Cestoda</taxon>
        <taxon>Eucestoda</taxon>
        <taxon>Diphyllobothriidea</taxon>
        <taxon>Diphyllobothriidae</taxon>
        <taxon>Dibothriocephalus</taxon>
    </lineage>
</organism>
<feature type="non-terminal residue" evidence="2">
    <location>
        <position position="1"/>
    </location>
</feature>
<gene>
    <name evidence="2" type="ORF">DILT_LOCUS19961</name>
</gene>
<dbReference type="EMBL" id="UYRU01127203">
    <property type="protein sequence ID" value="VDN49963.1"/>
    <property type="molecule type" value="Genomic_DNA"/>
</dbReference>